<keyword evidence="2" id="KW-0418">Kinase</keyword>
<reference evidence="2" key="1">
    <citation type="submission" date="2019-10" db="EMBL/GenBank/DDBJ databases">
        <authorList>
            <person name="Nor Muhammad N."/>
        </authorList>
    </citation>
    <scope>NUCLEOTIDE SEQUENCE</scope>
</reference>
<sequence length="106" mass="11610">MQQIGQPSGLDDTVKHIRGLVGQRNPVNPNERGVEQPLEHRLRDFRSGGASGNRLPALRSSWHPPPPRFPDPESASESKSEPESPPSFTSSHPHPLRQSCDLPPGP</sequence>
<dbReference type="GO" id="GO:0016301">
    <property type="term" value="F:kinase activity"/>
    <property type="evidence" value="ECO:0007669"/>
    <property type="project" value="UniProtKB-KW"/>
</dbReference>
<feature type="compositionally biased region" description="Basic and acidic residues" evidence="1">
    <location>
        <begin position="32"/>
        <end position="46"/>
    </location>
</feature>
<evidence type="ECO:0000256" key="1">
    <source>
        <dbReference type="SAM" id="MobiDB-lite"/>
    </source>
</evidence>
<accession>A0A5K1JYW1</accession>
<gene>
    <name evidence="2" type="primary">G4MWY5</name>
</gene>
<organism evidence="2">
    <name type="scientific">Ganoderma boninense</name>
    <dbReference type="NCBI Taxonomy" id="34458"/>
    <lineage>
        <taxon>Eukaryota</taxon>
        <taxon>Fungi</taxon>
        <taxon>Dikarya</taxon>
        <taxon>Basidiomycota</taxon>
        <taxon>Agaricomycotina</taxon>
        <taxon>Agaricomycetes</taxon>
        <taxon>Polyporales</taxon>
        <taxon>Polyporaceae</taxon>
        <taxon>Ganoderma</taxon>
    </lineage>
</organism>
<dbReference type="EMBL" id="LR726311">
    <property type="protein sequence ID" value="VWO97434.1"/>
    <property type="molecule type" value="Genomic_DNA"/>
</dbReference>
<name>A0A5K1JYW1_9APHY</name>
<dbReference type="AlphaFoldDB" id="A0A5K1JYW1"/>
<feature type="region of interest" description="Disordered" evidence="1">
    <location>
        <begin position="1"/>
        <end position="106"/>
    </location>
</feature>
<protein>
    <submittedName>
        <fullName evidence="2">CAMK/CAMKL/KIN4 protein kinase</fullName>
    </submittedName>
</protein>
<evidence type="ECO:0000313" key="2">
    <source>
        <dbReference type="EMBL" id="VWO97434.1"/>
    </source>
</evidence>
<proteinExistence type="predicted"/>
<keyword evidence="2" id="KW-0808">Transferase</keyword>